<evidence type="ECO:0000313" key="1">
    <source>
        <dbReference type="EMBL" id="GHC00586.1"/>
    </source>
</evidence>
<organism evidence="1 2">
    <name type="scientific">Cerasicoccus arenae</name>
    <dbReference type="NCBI Taxonomy" id="424488"/>
    <lineage>
        <taxon>Bacteria</taxon>
        <taxon>Pseudomonadati</taxon>
        <taxon>Verrucomicrobiota</taxon>
        <taxon>Opitutia</taxon>
        <taxon>Puniceicoccales</taxon>
        <taxon>Cerasicoccaceae</taxon>
        <taxon>Cerasicoccus</taxon>
    </lineage>
</organism>
<name>A0A8J3DBE2_9BACT</name>
<keyword evidence="2" id="KW-1185">Reference proteome</keyword>
<reference evidence="1" key="1">
    <citation type="journal article" date="2014" name="Int. J. Syst. Evol. Microbiol.">
        <title>Complete genome sequence of Corynebacterium casei LMG S-19264T (=DSM 44701T), isolated from a smear-ripened cheese.</title>
        <authorList>
            <consortium name="US DOE Joint Genome Institute (JGI-PGF)"/>
            <person name="Walter F."/>
            <person name="Albersmeier A."/>
            <person name="Kalinowski J."/>
            <person name="Ruckert C."/>
        </authorList>
    </citation>
    <scope>NUCLEOTIDE SEQUENCE</scope>
    <source>
        <strain evidence="1">KCTC 12870</strain>
    </source>
</reference>
<proteinExistence type="predicted"/>
<dbReference type="EMBL" id="BMXG01000008">
    <property type="protein sequence ID" value="GHC00586.1"/>
    <property type="molecule type" value="Genomic_DNA"/>
</dbReference>
<accession>A0A8J3DBE2</accession>
<reference evidence="1" key="2">
    <citation type="submission" date="2020-09" db="EMBL/GenBank/DDBJ databases">
        <authorList>
            <person name="Sun Q."/>
            <person name="Kim S."/>
        </authorList>
    </citation>
    <scope>NUCLEOTIDE SEQUENCE</scope>
    <source>
        <strain evidence="1">KCTC 12870</strain>
    </source>
</reference>
<dbReference type="Proteomes" id="UP000642829">
    <property type="component" value="Unassembled WGS sequence"/>
</dbReference>
<evidence type="ECO:0000313" key="2">
    <source>
        <dbReference type="Proteomes" id="UP000642829"/>
    </source>
</evidence>
<protein>
    <submittedName>
        <fullName evidence="1">Uncharacterized protein</fullName>
    </submittedName>
</protein>
<dbReference type="AlphaFoldDB" id="A0A8J3DBE2"/>
<comment type="caution">
    <text evidence="1">The sequence shown here is derived from an EMBL/GenBank/DDBJ whole genome shotgun (WGS) entry which is preliminary data.</text>
</comment>
<sequence>MKRFIATFVCFAAIQLLIMTVLLGLFFNVHFEKDPMAAIIDKKRNLKETPGERIIVVGDSGSPFGIVSPEIEKAFPDRHPINAGLAAGFGHRVLIGVVDDEVHAGDVVVICFVYEMFTRNLVNEFLFLLSSQEPSVFLSLDWRDGKFFTDNAFILFKDSMRHARKIAFNPLDRDYEHPYARNSYNEYGDIYAHYGLETPEGRSLTIKDMEFGDFDYARDVIGDLNRFAEEWQERGAQVFFLFPDVSEESYAIHGEKMNAFAELMHEELEFPILNEPVDAVQPEENFYDTPYHMKEAGARARTARLIEALKEQLNSSQQN</sequence>
<gene>
    <name evidence="1" type="ORF">GCM10007047_16250</name>
</gene>
<dbReference type="RefSeq" id="WP_189513835.1">
    <property type="nucleotide sequence ID" value="NZ_BMXG01000008.1"/>
</dbReference>